<feature type="domain" description="Alcohol dehydrogenase-like N-terminal" evidence="8">
    <location>
        <begin position="25"/>
        <end position="132"/>
    </location>
</feature>
<dbReference type="Gene3D" id="3.40.50.720">
    <property type="entry name" value="NAD(P)-binding Rossmann-like Domain"/>
    <property type="match status" value="1"/>
</dbReference>
<comment type="similarity">
    <text evidence="2 6">Belongs to the zinc-containing alcohol dehydrogenase family.</text>
</comment>
<protein>
    <recommendedName>
        <fullName evidence="6">Ribulose-5-phosphate reductase</fullName>
        <shortName evidence="6">Ribulose-5-P reductase</shortName>
        <ecNumber evidence="6">1.1.1.405</ecNumber>
    </recommendedName>
    <alternativeName>
        <fullName evidence="6">Ribitol-5-phosphate dehydrogenase</fullName>
    </alternativeName>
</protein>
<gene>
    <name evidence="9" type="ORF">LKD42_00720</name>
</gene>
<feature type="domain" description="Alcohol dehydrogenase-like C-terminal" evidence="7">
    <location>
        <begin position="220"/>
        <end position="295"/>
    </location>
</feature>
<dbReference type="EMBL" id="JAJEQE010000001">
    <property type="protein sequence ID" value="MCC2147783.1"/>
    <property type="molecule type" value="Genomic_DNA"/>
</dbReference>
<dbReference type="InterPro" id="IPR013149">
    <property type="entry name" value="ADH-like_C"/>
</dbReference>
<dbReference type="SUPFAM" id="SSF51735">
    <property type="entry name" value="NAD(P)-binding Rossmann-fold domains"/>
    <property type="match status" value="1"/>
</dbReference>
<dbReference type="InterPro" id="IPR036291">
    <property type="entry name" value="NAD(P)-bd_dom_sf"/>
</dbReference>
<evidence type="ECO:0000256" key="5">
    <source>
        <dbReference type="ARBA" id="ARBA00023002"/>
    </source>
</evidence>
<evidence type="ECO:0000256" key="3">
    <source>
        <dbReference type="ARBA" id="ARBA00022723"/>
    </source>
</evidence>
<dbReference type="InterPro" id="IPR013154">
    <property type="entry name" value="ADH-like_N"/>
</dbReference>
<keyword evidence="3 6" id="KW-0479">Metal-binding</keyword>
<dbReference type="PANTHER" id="PTHR43350">
    <property type="entry name" value="NAD-DEPENDENT ALCOHOL DEHYDROGENASE"/>
    <property type="match status" value="1"/>
</dbReference>
<proteinExistence type="inferred from homology"/>
<evidence type="ECO:0000313" key="10">
    <source>
        <dbReference type="Proteomes" id="UP001299235"/>
    </source>
</evidence>
<keyword evidence="5 6" id="KW-0560">Oxidoreductase</keyword>
<dbReference type="Proteomes" id="UP001299235">
    <property type="component" value="Unassembled WGS sequence"/>
</dbReference>
<comment type="cofactor">
    <cofactor evidence="1 6">
        <name>Zn(2+)</name>
        <dbReference type="ChEBI" id="CHEBI:29105"/>
    </cofactor>
</comment>
<dbReference type="EC" id="1.1.1.405" evidence="6"/>
<evidence type="ECO:0000256" key="6">
    <source>
        <dbReference type="HAMAP-Rule" id="MF_02069"/>
    </source>
</evidence>
<evidence type="ECO:0000256" key="1">
    <source>
        <dbReference type="ARBA" id="ARBA00001947"/>
    </source>
</evidence>
<feature type="binding site" evidence="6">
    <location>
        <position position="65"/>
    </location>
    <ligand>
        <name>Zn(2+)</name>
        <dbReference type="ChEBI" id="CHEBI:29105"/>
        <note>catalytic</note>
    </ligand>
</feature>
<dbReference type="RefSeq" id="WP_022119683.1">
    <property type="nucleotide sequence ID" value="NZ_JAJEQE010000001.1"/>
</dbReference>
<sequence>MLNTVYQLKRPRQFEVAFKEMEIDDRQVIVRPTRLSICHADQRYYQGARAEEILRQKLPMALIHEGIGKVIYDPTGTFEIGTEVVMIPNRPVEKDDIIAENYLRSSKFCASSMDGFLQEYVQAVPDRFVRLPQGINPTVAAYTELVSVSFHAINRFLRFSHERRDVIGVWGDGNLGYITSLLLKKMLPDSKIYIFGVTENKLSDFTFADGTYCVNEIPADMQIDHAFECVGGGAASKAINQIIDYIHPEGTISILGVSEDPAPINTRMVLEKGLRIFGSSRSGRSDYEGLLQLYEEHPEVVSYLENIMGAEVEVRDVKDITRAFEMDIHKLMGKTVMIWNE</sequence>
<evidence type="ECO:0000259" key="8">
    <source>
        <dbReference type="Pfam" id="PF08240"/>
    </source>
</evidence>
<evidence type="ECO:0000256" key="4">
    <source>
        <dbReference type="ARBA" id="ARBA00022833"/>
    </source>
</evidence>
<feature type="binding site" evidence="6">
    <location>
        <position position="38"/>
    </location>
    <ligand>
        <name>Zn(2+)</name>
        <dbReference type="ChEBI" id="CHEBI:29105"/>
        <note>catalytic</note>
    </ligand>
</feature>
<feature type="binding site" evidence="6">
    <location>
        <position position="64"/>
    </location>
    <ligand>
        <name>Zn(2+)</name>
        <dbReference type="ChEBI" id="CHEBI:29105"/>
        <note>catalytic</note>
    </ligand>
</feature>
<dbReference type="Pfam" id="PF08240">
    <property type="entry name" value="ADH_N"/>
    <property type="match status" value="1"/>
</dbReference>
<dbReference type="SUPFAM" id="SSF50129">
    <property type="entry name" value="GroES-like"/>
    <property type="match status" value="1"/>
</dbReference>
<evidence type="ECO:0000256" key="2">
    <source>
        <dbReference type="ARBA" id="ARBA00008072"/>
    </source>
</evidence>
<dbReference type="Gene3D" id="3.90.180.10">
    <property type="entry name" value="Medium-chain alcohol dehydrogenases, catalytic domain"/>
    <property type="match status" value="1"/>
</dbReference>
<dbReference type="PANTHER" id="PTHR43350:SF19">
    <property type="entry name" value="D-GULOSIDE 3-DEHYDROGENASE"/>
    <property type="match status" value="1"/>
</dbReference>
<feature type="binding site" evidence="6">
    <location>
        <position position="144"/>
    </location>
    <ligand>
        <name>Zn(2+)</name>
        <dbReference type="ChEBI" id="CHEBI:29105"/>
        <note>catalytic</note>
    </ligand>
</feature>
<comment type="function">
    <text evidence="6">Catalyzes the NADPH dependent reduction of D-ribulose 5-phosphate to D-ribitol 5-phosphate.</text>
</comment>
<dbReference type="Pfam" id="PF00107">
    <property type="entry name" value="ADH_zinc_N"/>
    <property type="match status" value="1"/>
</dbReference>
<keyword evidence="10" id="KW-1185">Reference proteome</keyword>
<evidence type="ECO:0000259" key="7">
    <source>
        <dbReference type="Pfam" id="PF00107"/>
    </source>
</evidence>
<dbReference type="HAMAP" id="MF_02069">
    <property type="entry name" value="TarJ"/>
    <property type="match status" value="1"/>
</dbReference>
<organism evidence="9 10">
    <name type="scientific">Hominisplanchenecus faecis</name>
    <dbReference type="NCBI Taxonomy" id="2885351"/>
    <lineage>
        <taxon>Bacteria</taxon>
        <taxon>Bacillati</taxon>
        <taxon>Bacillota</taxon>
        <taxon>Clostridia</taxon>
        <taxon>Lachnospirales</taxon>
        <taxon>Lachnospiraceae</taxon>
        <taxon>Hominisplanchenecus</taxon>
    </lineage>
</organism>
<comment type="catalytic activity">
    <reaction evidence="6">
        <text>D-ribitol 5-phosphate + NADP(+) = D-ribulose 5-phosphate + NADPH + H(+)</text>
        <dbReference type="Rhea" id="RHEA:19921"/>
        <dbReference type="ChEBI" id="CHEBI:15378"/>
        <dbReference type="ChEBI" id="CHEBI:57695"/>
        <dbReference type="ChEBI" id="CHEBI:57783"/>
        <dbReference type="ChEBI" id="CHEBI:58121"/>
        <dbReference type="ChEBI" id="CHEBI:58349"/>
        <dbReference type="EC" id="1.1.1.405"/>
    </reaction>
</comment>
<keyword evidence="4 6" id="KW-0862">Zinc</keyword>
<reference evidence="9 10" key="1">
    <citation type="submission" date="2021-10" db="EMBL/GenBank/DDBJ databases">
        <title>Anaerobic single-cell dispensing facilitates the cultivation of human gut bacteria.</title>
        <authorList>
            <person name="Afrizal A."/>
        </authorList>
    </citation>
    <scope>NUCLEOTIDE SEQUENCE [LARGE SCALE GENOMIC DNA]</scope>
    <source>
        <strain evidence="9 10">CLA-AA-H246</strain>
    </source>
</reference>
<evidence type="ECO:0000313" key="9">
    <source>
        <dbReference type="EMBL" id="MCC2147783.1"/>
    </source>
</evidence>
<accession>A0ABS8ESG7</accession>
<keyword evidence="6" id="KW-0521">NADP</keyword>
<dbReference type="InterPro" id="IPR034710">
    <property type="entry name" value="TarJ"/>
</dbReference>
<dbReference type="InterPro" id="IPR011032">
    <property type="entry name" value="GroES-like_sf"/>
</dbReference>
<name>A0ABS8ESG7_9FIRM</name>
<comment type="caution">
    <text evidence="9">The sequence shown here is derived from an EMBL/GenBank/DDBJ whole genome shotgun (WGS) entry which is preliminary data.</text>
</comment>